<dbReference type="AlphaFoldDB" id="A0A1E3X2M6"/>
<feature type="non-terminal residue" evidence="1">
    <location>
        <position position="64"/>
    </location>
</feature>
<proteinExistence type="predicted"/>
<protein>
    <submittedName>
        <fullName evidence="1">Uncharacterized protein</fullName>
    </submittedName>
</protein>
<comment type="caution">
    <text evidence="1">The sequence shown here is derived from an EMBL/GenBank/DDBJ whole genome shotgun (WGS) entry which is preliminary data.</text>
</comment>
<evidence type="ECO:0000313" key="2">
    <source>
        <dbReference type="Proteomes" id="UP000094056"/>
    </source>
</evidence>
<evidence type="ECO:0000313" key="1">
    <source>
        <dbReference type="EMBL" id="ODS29867.1"/>
    </source>
</evidence>
<sequence length="64" mass="7478">MPACCFERKLELKDKQVIWEKTHSPAFKPNPLLSQQQLVCSCRLSALMQHKYMESIHHRNVGIV</sequence>
<name>A0A1E3X2M6_9BACT</name>
<accession>A0A1E3X2M6</accession>
<organism evidence="1 2">
    <name type="scientific">Candidatus Scalindua rubra</name>
    <dbReference type="NCBI Taxonomy" id="1872076"/>
    <lineage>
        <taxon>Bacteria</taxon>
        <taxon>Pseudomonadati</taxon>
        <taxon>Planctomycetota</taxon>
        <taxon>Candidatus Brocadiia</taxon>
        <taxon>Candidatus Brocadiales</taxon>
        <taxon>Candidatus Scalinduaceae</taxon>
        <taxon>Candidatus Scalindua</taxon>
    </lineage>
</organism>
<dbReference type="EMBL" id="MAYW01000350">
    <property type="protein sequence ID" value="ODS29867.1"/>
    <property type="molecule type" value="Genomic_DNA"/>
</dbReference>
<dbReference type="Proteomes" id="UP000094056">
    <property type="component" value="Unassembled WGS sequence"/>
</dbReference>
<gene>
    <name evidence="1" type="ORF">SCARUB_05032</name>
</gene>
<reference evidence="1 2" key="1">
    <citation type="submission" date="2016-07" db="EMBL/GenBank/DDBJ databases">
        <title>Draft genome of Scalindua rubra, obtained from a brine-seawater interface in the Red Sea, sheds light on salt adaptation in anammox bacteria.</title>
        <authorList>
            <person name="Speth D.R."/>
            <person name="Lagkouvardos I."/>
            <person name="Wang Y."/>
            <person name="Qian P.-Y."/>
            <person name="Dutilh B.E."/>
            <person name="Jetten M.S."/>
        </authorList>
    </citation>
    <scope>NUCLEOTIDE SEQUENCE [LARGE SCALE GENOMIC DNA]</scope>
    <source>
        <strain evidence="1">BSI-1</strain>
    </source>
</reference>